<keyword evidence="1" id="KW-1133">Transmembrane helix</keyword>
<evidence type="ECO:0000313" key="2">
    <source>
        <dbReference type="EMBL" id="GFE64911.1"/>
    </source>
</evidence>
<reference evidence="2 3" key="1">
    <citation type="submission" date="2019-12" db="EMBL/GenBank/DDBJ databases">
        <title>Litoreibacter badius sp. nov., a novel bacteriochlorophyll a-containing bacterium in the genus Litoreibacter.</title>
        <authorList>
            <person name="Kanamuro M."/>
            <person name="Takabe Y."/>
            <person name="Mori K."/>
            <person name="Takaichi S."/>
            <person name="Hanada S."/>
        </authorList>
    </citation>
    <scope>NUCLEOTIDE SEQUENCE [LARGE SCALE GENOMIC DNA]</scope>
    <source>
        <strain evidence="2 3">K6</strain>
    </source>
</reference>
<proteinExistence type="predicted"/>
<dbReference type="RefSeq" id="WP_306439003.1">
    <property type="nucleotide sequence ID" value="NZ_BLJE01000002.1"/>
</dbReference>
<evidence type="ECO:0008006" key="4">
    <source>
        <dbReference type="Google" id="ProtNLM"/>
    </source>
</evidence>
<organism evidence="2 3">
    <name type="scientific">Litoreibacter roseus</name>
    <dbReference type="NCBI Taxonomy" id="2601869"/>
    <lineage>
        <taxon>Bacteria</taxon>
        <taxon>Pseudomonadati</taxon>
        <taxon>Pseudomonadota</taxon>
        <taxon>Alphaproteobacteria</taxon>
        <taxon>Rhodobacterales</taxon>
        <taxon>Roseobacteraceae</taxon>
        <taxon>Litoreibacter</taxon>
    </lineage>
</organism>
<evidence type="ECO:0000313" key="3">
    <source>
        <dbReference type="Proteomes" id="UP000436822"/>
    </source>
</evidence>
<keyword evidence="1" id="KW-0812">Transmembrane</keyword>
<comment type="caution">
    <text evidence="2">The sequence shown here is derived from an EMBL/GenBank/DDBJ whole genome shotgun (WGS) entry which is preliminary data.</text>
</comment>
<keyword evidence="3" id="KW-1185">Reference proteome</keyword>
<dbReference type="Proteomes" id="UP000436822">
    <property type="component" value="Unassembled WGS sequence"/>
</dbReference>
<feature type="transmembrane region" description="Helical" evidence="1">
    <location>
        <begin position="27"/>
        <end position="49"/>
    </location>
</feature>
<dbReference type="AlphaFoldDB" id="A0A6N6JEY5"/>
<feature type="transmembrane region" description="Helical" evidence="1">
    <location>
        <begin position="55"/>
        <end position="73"/>
    </location>
</feature>
<sequence>MWTAYWFWFAAALGLGILEVLAPGFILLGFALAAAVLGGVFAIGGPFAAYLAASLPITLVAFAALSLIAWLGLRRIFGKPEKSVKVWHTDIND</sequence>
<name>A0A6N6JEY5_9RHOB</name>
<protein>
    <recommendedName>
        <fullName evidence="4">NfeD family protein</fullName>
    </recommendedName>
</protein>
<evidence type="ECO:0000256" key="1">
    <source>
        <dbReference type="SAM" id="Phobius"/>
    </source>
</evidence>
<accession>A0A6N6JEY5</accession>
<gene>
    <name evidence="2" type="ORF">KIN_19850</name>
</gene>
<dbReference type="EMBL" id="BLJE01000002">
    <property type="protein sequence ID" value="GFE64911.1"/>
    <property type="molecule type" value="Genomic_DNA"/>
</dbReference>
<keyword evidence="1" id="KW-0472">Membrane</keyword>